<dbReference type="InterPro" id="IPR007119">
    <property type="entry name" value="Phage_tail_spike_N"/>
</dbReference>
<sequence>MYAVSLINGANVTPIHDSMAGGNKLLSAIIKFEINKIAQFDFQFLPNNAGYKALIKPLQTMVQVVNMRTGREVFYGRITPITNDMAESGVFTFAYNAKSELDFLNDSKQRQQIYRGKKSDFVKQVLKFHNDNLESYKEFLPGDLTDLIATGDHMEADVDPAKSTFATLTNLILNEYGLELQIRKENGKRYLDFKKQIGVDSDTEIKLSVNLLSLKQHINPEGIVSRLLVYGKKNSETNQRVSIASVNNGKDYIDRPDLIAEYGIKMETATFDDIENPVALKQAGESQLATQKAVAYQYSVSAVNLSHINPNFDEFEEGNTYRVINPVMFIDERLRVVARQIDLLNVERSSLTIGEKFKSAEEWQLDNIRKRTRQLVTTNQFKEQQRQLDAVKNIANTTADALETVNNTVNEQSSQLLSTQDKKKLDYLLISKKVDLDDLLKRIENLERKV</sequence>
<proteinExistence type="predicted"/>
<dbReference type="AlphaFoldDB" id="A0A098ANY4"/>
<reference evidence="2" key="1">
    <citation type="submission" date="2014-04" db="EMBL/GenBank/DDBJ databases">
        <authorList>
            <person name="Croucher N."/>
        </authorList>
    </citation>
    <scope>NUCLEOTIDE SEQUENCE</scope>
    <source>
        <strain evidence="2">R34-3131</strain>
    </source>
</reference>
<dbReference type="InterPro" id="IPR010572">
    <property type="entry name" value="Tail_dom"/>
</dbReference>
<accession>A0A098ANY4</accession>
<evidence type="ECO:0000259" key="1">
    <source>
        <dbReference type="Pfam" id="PF06605"/>
    </source>
</evidence>
<dbReference type="NCBIfam" id="TIGR01665">
    <property type="entry name" value="put_anti_recept"/>
    <property type="match status" value="1"/>
</dbReference>
<feature type="domain" description="Tail spike" evidence="1">
    <location>
        <begin position="162"/>
        <end position="362"/>
    </location>
</feature>
<dbReference type="RefSeq" id="WP_054365581.1">
    <property type="nucleotide sequence ID" value="NZ_CHXB02000019.1"/>
</dbReference>
<name>A0A098ANY4_STREE</name>
<reference evidence="2" key="2">
    <citation type="submission" date="2014-10" db="EMBL/GenBank/DDBJ databases">
        <title>Contrasting mechanisms driving short-term and long-term diversification of pneumococci.</title>
        <authorList>
            <person name="Croucher N.J."/>
            <person name="Coupland P.C."/>
            <person name="Stevenson A.E."/>
            <person name="Callendrello A."/>
            <person name="Bentley S.D."/>
            <person name="Hanage W.P."/>
        </authorList>
    </citation>
    <scope>NUCLEOTIDE SEQUENCE</scope>
    <source>
        <strain evidence="2">R34-3131</strain>
    </source>
</reference>
<dbReference type="EMBL" id="LK020694">
    <property type="protein sequence ID" value="CDQ30267.1"/>
    <property type="molecule type" value="Genomic_DNA"/>
</dbReference>
<dbReference type="Pfam" id="PF06605">
    <property type="entry name" value="Prophage_tail"/>
    <property type="match status" value="1"/>
</dbReference>
<protein>
    <submittedName>
        <fullName evidence="2">Putative prophage protein</fullName>
    </submittedName>
</protein>
<organism evidence="2">
    <name type="scientific">Streptococcus pneumoniae</name>
    <dbReference type="NCBI Taxonomy" id="1313"/>
    <lineage>
        <taxon>Bacteria</taxon>
        <taxon>Bacillati</taxon>
        <taxon>Bacillota</taxon>
        <taxon>Bacilli</taxon>
        <taxon>Lactobacillales</taxon>
        <taxon>Streptococcaceae</taxon>
        <taxon>Streptococcus</taxon>
    </lineage>
</organism>
<evidence type="ECO:0000313" key="2">
    <source>
        <dbReference type="EMBL" id="CDQ30267.1"/>
    </source>
</evidence>